<organism evidence="4 5">
    <name type="scientific">Riccia sorocarpa</name>
    <dbReference type="NCBI Taxonomy" id="122646"/>
    <lineage>
        <taxon>Eukaryota</taxon>
        <taxon>Viridiplantae</taxon>
        <taxon>Streptophyta</taxon>
        <taxon>Embryophyta</taxon>
        <taxon>Marchantiophyta</taxon>
        <taxon>Marchantiopsida</taxon>
        <taxon>Marchantiidae</taxon>
        <taxon>Marchantiales</taxon>
        <taxon>Ricciaceae</taxon>
        <taxon>Riccia</taxon>
    </lineage>
</organism>
<comment type="caution">
    <text evidence="4">The sequence shown here is derived from an EMBL/GenBank/DDBJ whole genome shotgun (WGS) entry which is preliminary data.</text>
</comment>
<evidence type="ECO:0000313" key="4">
    <source>
        <dbReference type="EMBL" id="KAL3690015.1"/>
    </source>
</evidence>
<dbReference type="InterPro" id="IPR056434">
    <property type="entry name" value="Ig_GEX2_N"/>
</dbReference>
<gene>
    <name evidence="4" type="ORF">R1sor_016324</name>
</gene>
<accession>A0ABD3HEN4</accession>
<dbReference type="Pfam" id="PF23616">
    <property type="entry name" value="Ig_GEX2_N"/>
    <property type="match status" value="1"/>
</dbReference>
<dbReference type="AlphaFoldDB" id="A0ABD3HEN4"/>
<dbReference type="EMBL" id="JBJQOH010000004">
    <property type="protein sequence ID" value="KAL3690015.1"/>
    <property type="molecule type" value="Genomic_DNA"/>
</dbReference>
<dbReference type="Proteomes" id="UP001633002">
    <property type="component" value="Unassembled WGS sequence"/>
</dbReference>
<keyword evidence="5" id="KW-1185">Reference proteome</keyword>
<name>A0ABD3HEN4_9MARC</name>
<keyword evidence="2" id="KW-0732">Signal</keyword>
<feature type="repeat" description="Filamin" evidence="1">
    <location>
        <begin position="241"/>
        <end position="288"/>
    </location>
</feature>
<feature type="chain" id="PRO_5044844063" description="GEX2 N-terminal Ig-like domain-containing protein" evidence="2">
    <location>
        <begin position="37"/>
        <end position="295"/>
    </location>
</feature>
<evidence type="ECO:0000256" key="1">
    <source>
        <dbReference type="PROSITE-ProRule" id="PRU00087"/>
    </source>
</evidence>
<evidence type="ECO:0000313" key="5">
    <source>
        <dbReference type="Proteomes" id="UP001633002"/>
    </source>
</evidence>
<proteinExistence type="predicted"/>
<feature type="signal peptide" evidence="2">
    <location>
        <begin position="1"/>
        <end position="36"/>
    </location>
</feature>
<reference evidence="4 5" key="1">
    <citation type="submission" date="2024-09" db="EMBL/GenBank/DDBJ databases">
        <title>Chromosome-scale assembly of Riccia sorocarpa.</title>
        <authorList>
            <person name="Paukszto L."/>
        </authorList>
    </citation>
    <scope>NUCLEOTIDE SEQUENCE [LARGE SCALE GENOMIC DNA]</scope>
    <source>
        <strain evidence="4">LP-2024</strain>
        <tissue evidence="4">Aerial parts of the thallus</tissue>
    </source>
</reference>
<dbReference type="InterPro" id="IPR017868">
    <property type="entry name" value="Filamin/ABP280_repeat-like"/>
</dbReference>
<feature type="domain" description="GEX2 N-terminal Ig-like" evidence="3">
    <location>
        <begin position="177"/>
        <end position="287"/>
    </location>
</feature>
<evidence type="ECO:0000256" key="2">
    <source>
        <dbReference type="SAM" id="SignalP"/>
    </source>
</evidence>
<dbReference type="InterPro" id="IPR013783">
    <property type="entry name" value="Ig-like_fold"/>
</dbReference>
<sequence length="295" mass="31093">MTRYLSLSILQVGNSRFLLGLVLFNLCAVLLPSGEATGSSISPYCTTFDNAGGTIPLHEGQWNNFTIYTWSIECEAAACISANTSCTLACASCATFNNTAYLKIDGEGFNGTAVSGLNCSIGNSTTPGQYPASCLAMNNLAGRSGYTLVLTVMDNGNAVLGNKSANISFVAGDVVIPKCVGSIENGTNKVYLGYDNVLQIFLMDEYNNSVGAKTGRTGITPIPFNVTVTWNPDDGSKVTLGQPPTVDTTKGDDGYYTALLNPTKTGNYLAKIGSNDTMIMNSPIPFQAIKGDVNR</sequence>
<dbReference type="PROSITE" id="PS50194">
    <property type="entry name" value="FILAMIN_REPEAT"/>
    <property type="match status" value="1"/>
</dbReference>
<protein>
    <recommendedName>
        <fullName evidence="3">GEX2 N-terminal Ig-like domain-containing protein</fullName>
    </recommendedName>
</protein>
<evidence type="ECO:0000259" key="3">
    <source>
        <dbReference type="Pfam" id="PF23616"/>
    </source>
</evidence>
<dbReference type="Gene3D" id="2.60.40.10">
    <property type="entry name" value="Immunoglobulins"/>
    <property type="match status" value="1"/>
</dbReference>